<evidence type="ECO:0000256" key="4">
    <source>
        <dbReference type="ARBA" id="ARBA00044511"/>
    </source>
</evidence>
<dbReference type="Pfam" id="PF17177">
    <property type="entry name" value="PPR_long"/>
    <property type="match status" value="1"/>
</dbReference>
<evidence type="ECO:0000256" key="2">
    <source>
        <dbReference type="ARBA" id="ARBA00022737"/>
    </source>
</evidence>
<evidence type="ECO:0000256" key="6">
    <source>
        <dbReference type="SAM" id="MobiDB-lite"/>
    </source>
</evidence>
<feature type="repeat" description="PPR" evidence="5">
    <location>
        <begin position="1028"/>
        <end position="1062"/>
    </location>
</feature>
<comment type="subunit">
    <text evidence="4">Binds to mitochondrial small subunit 15S rRNA.</text>
</comment>
<dbReference type="PROSITE" id="PS51375">
    <property type="entry name" value="PPR"/>
    <property type="match status" value="5"/>
</dbReference>
<sequence>MLPKVANQLIHHTSRAVAVVQNQTGHTIRNVLHLQTSSPTVGNRSGPGSSNSGKGSNGAGAGARQSSSSRFYNSYSALSRSVTQADPSLLHSTNNELIDDVEDTPASSSSATSARRMRHRSRSHSLTLGAHDAKAEKVGLLQALQQHVRARHAFAVSDATSTRALEDEADTADEAPAPATQTEDVEVEDAEMGERLAQEEELIAGFLSAQNPQDAPRAFTYAARLRKSTHAHSTAVWNEAFNALLRTRTPGQPLRPILELYNIMVSRSVVPDVQTYSALIVALTDRDYELHQQITMQEERVKNLTALGQFSPQARRIHEHKIAALRAENNLSSAMLLFQAACHIPRHNIPVSVYLNLLRSCAQRGNVDAALRVFAQVERRRGHYPLPRMYLNLISAYDNHGDINGAQDVFMSFRRAAETNALHLDKAYLDQSGQPTWRIQYLGVWNSMITAYLAHGKAADALALLQEMVGPEASAEFECGGVPAPSQATYTRLIKGFIGSGDIDSALIWFDKLLEQPSTPANPFAPCTEPPRPSERAWSAMIHALSSAQRISDLDRIVARAIHENMYSIHPLEHAIIVHAHIRHLDSRSDLPKETILTELDRLHAQHIRYDVIRNSGSPAKFWDLCDEIMSAHLAMARLRLKHGDYDGTISVIEDFVKAAHQDNLHVEGTKEVPALVLQGRLNGLRRFLSHVSVVMLQTPELVVPLQPLLRWANLSQVTGMAAEQPIASYYVAAYLRSSPSELDTLTIQEWHSLLEAATNVVNGARIGKPSDKALLKPCTLPTIDLVAVVEDYARRGHEASSIPHQLWRYLARVIHDVHSSPDAGLLARLDALGPSYAELKEIPDTGSRLQTPESAQAVPLEVVEPGLASRIKIDSHHSRYVEEYTAPFSGVSAVTAYERVIIGQQILLYPRVDVFARLINTLGREKEVQKVRHLYQLAQVVLAALEADRKAQSAGWFQLEDAMVIAFAHAGDLNAAHVHRMRILQQGGSPSADAYGALIERVANTTDDTENAWQLYQEALAHGVKANIYLFNTIISKLAKARKADQALELFAQMKTNKLRPTSVTYGALIAACCRVGDVVSAEALFEEMTSQSNFKPRVPPYNTMMQLYTQTKPDRARALHYYSAMLDAGVHPTAHTYKLLIDAYGAIEPIDIPAMEDAFERTVADPKVIVQGTHWAALINAYGCAQKDLGKAIETFESIASHPSTRRSRTHLPDEVVFEALMNVFVRLRRPDLMAEYQTRMPALGIRMTAYIANFLIKGYAASGNIEYARALFEALADPPTGVAAPNNHAPHEDQPASPSPIVITDGVVFREPSTWETMVRAELGHGNRDHAIALLQRVQARGFPPAVYNRISGIMPDVSVSPWGSGSEASAPSVPSTP</sequence>
<evidence type="ECO:0000313" key="9">
    <source>
        <dbReference type="Proteomes" id="UP000703269"/>
    </source>
</evidence>
<keyword evidence="2" id="KW-0677">Repeat</keyword>
<dbReference type="InterPro" id="IPR002885">
    <property type="entry name" value="PPR_rpt"/>
</dbReference>
<evidence type="ECO:0000259" key="7">
    <source>
        <dbReference type="Pfam" id="PF17177"/>
    </source>
</evidence>
<accession>A0A9P3FWP8</accession>
<dbReference type="Gene3D" id="1.25.40.10">
    <property type="entry name" value="Tetratricopeptide repeat domain"/>
    <property type="match status" value="4"/>
</dbReference>
<reference evidence="8 9" key="1">
    <citation type="submission" date="2021-08" db="EMBL/GenBank/DDBJ databases">
        <title>Draft Genome Sequence of Phanerochaete sordida strain YK-624.</title>
        <authorList>
            <person name="Mori T."/>
            <person name="Dohra H."/>
            <person name="Suzuki T."/>
            <person name="Kawagishi H."/>
            <person name="Hirai H."/>
        </authorList>
    </citation>
    <scope>NUCLEOTIDE SEQUENCE [LARGE SCALE GENOMIC DNA]</scope>
    <source>
        <strain evidence="8 9">YK-624</strain>
    </source>
</reference>
<feature type="region of interest" description="Disordered" evidence="6">
    <location>
        <begin position="1285"/>
        <end position="1304"/>
    </location>
</feature>
<evidence type="ECO:0000256" key="5">
    <source>
        <dbReference type="PROSITE-ProRule" id="PRU00708"/>
    </source>
</evidence>
<dbReference type="Pfam" id="PF01535">
    <property type="entry name" value="PPR"/>
    <property type="match status" value="4"/>
</dbReference>
<comment type="function">
    <text evidence="3">Regulates mitochondrial small subunit maturation by controlling 15S rRNA 5'-end processing. Localizes to the 5' precursor of the 15S rRNA in a position that is subsequently occupied by mS47 in the mature yeast mtSSU. Uses structure and sequence-specific RNA recognition, binding to a single-stranded region of the precursor and specifically recognizing bases -6 to -1. The exchange of Ccm1 for mS47 is coupled to the irreversible removal of precursor rRNA that is accompanied by conformational changes of the mitoribosomal proteins uS5m and mS26. These conformational changes signal completion of 5'-end rRNA processing through protection of the mature 5'-end of the 15S rRNA and stabilization of mS47. The removal of the 5' precursor together with the dissociation of Ccm1 may be catalyzed by the 5'-3' exoribonuclease Pet127. Involved in the specific removal of group I introns in mitochondrial encoded transcripts.</text>
</comment>
<dbReference type="SUPFAM" id="SSF48452">
    <property type="entry name" value="TPR-like"/>
    <property type="match status" value="1"/>
</dbReference>
<keyword evidence="9" id="KW-1185">Reference proteome</keyword>
<feature type="region of interest" description="Disordered" evidence="6">
    <location>
        <begin position="159"/>
        <end position="185"/>
    </location>
</feature>
<feature type="domain" description="PROP1-like PPR" evidence="7">
    <location>
        <begin position="1007"/>
        <end position="1143"/>
    </location>
</feature>
<comment type="caution">
    <text evidence="8">The sequence shown here is derived from an EMBL/GenBank/DDBJ whole genome shotgun (WGS) entry which is preliminary data.</text>
</comment>
<dbReference type="PANTHER" id="PTHR47447:SF23">
    <property type="entry name" value="PENTACOTRIPEPTIDE-REPEAT REGION OF PRORP DOMAIN-CONTAINING PROTEIN"/>
    <property type="match status" value="1"/>
</dbReference>
<feature type="repeat" description="PPR" evidence="5">
    <location>
        <begin position="1063"/>
        <end position="1098"/>
    </location>
</feature>
<dbReference type="InterPro" id="IPR011990">
    <property type="entry name" value="TPR-like_helical_dom_sf"/>
</dbReference>
<feature type="repeat" description="PPR" evidence="5">
    <location>
        <begin position="1314"/>
        <end position="1348"/>
    </location>
</feature>
<comment type="similarity">
    <text evidence="1">Belongs to the CCM1 family.</text>
</comment>
<dbReference type="InterPro" id="IPR033443">
    <property type="entry name" value="PROP1-like_PPR_dom"/>
</dbReference>
<feature type="repeat" description="PPR" evidence="5">
    <location>
        <begin position="486"/>
        <end position="520"/>
    </location>
</feature>
<dbReference type="Proteomes" id="UP000703269">
    <property type="component" value="Unassembled WGS sequence"/>
</dbReference>
<dbReference type="PANTHER" id="PTHR47447">
    <property type="entry name" value="OS03G0856100 PROTEIN"/>
    <property type="match status" value="1"/>
</dbReference>
<evidence type="ECO:0000256" key="3">
    <source>
        <dbReference type="ARBA" id="ARBA00044493"/>
    </source>
</evidence>
<name>A0A9P3FWP8_9APHY</name>
<feature type="region of interest" description="Disordered" evidence="6">
    <location>
        <begin position="95"/>
        <end position="129"/>
    </location>
</feature>
<gene>
    <name evidence="8" type="ORF">PsYK624_000360</name>
</gene>
<protein>
    <recommendedName>
        <fullName evidence="7">PROP1-like PPR domain-containing protein</fullName>
    </recommendedName>
</protein>
<feature type="compositionally biased region" description="Low complexity" evidence="6">
    <location>
        <begin position="42"/>
        <end position="54"/>
    </location>
</feature>
<evidence type="ECO:0000313" key="8">
    <source>
        <dbReference type="EMBL" id="GJE83963.1"/>
    </source>
</evidence>
<dbReference type="OrthoDB" id="411857at2759"/>
<feature type="repeat" description="PPR" evidence="5">
    <location>
        <begin position="350"/>
        <end position="385"/>
    </location>
</feature>
<dbReference type="EMBL" id="BPQB01000001">
    <property type="protein sequence ID" value="GJE83963.1"/>
    <property type="molecule type" value="Genomic_DNA"/>
</dbReference>
<evidence type="ECO:0000256" key="1">
    <source>
        <dbReference type="ARBA" id="ARBA00006192"/>
    </source>
</evidence>
<organism evidence="8 9">
    <name type="scientific">Phanerochaete sordida</name>
    <dbReference type="NCBI Taxonomy" id="48140"/>
    <lineage>
        <taxon>Eukaryota</taxon>
        <taxon>Fungi</taxon>
        <taxon>Dikarya</taxon>
        <taxon>Basidiomycota</taxon>
        <taxon>Agaricomycotina</taxon>
        <taxon>Agaricomycetes</taxon>
        <taxon>Polyporales</taxon>
        <taxon>Phanerochaetaceae</taxon>
        <taxon>Phanerochaete</taxon>
    </lineage>
</organism>
<feature type="region of interest" description="Disordered" evidence="6">
    <location>
        <begin position="33"/>
        <end position="67"/>
    </location>
</feature>
<dbReference type="NCBIfam" id="TIGR00756">
    <property type="entry name" value="PPR"/>
    <property type="match status" value="2"/>
</dbReference>
<proteinExistence type="inferred from homology"/>